<dbReference type="Proteomes" id="UP000677054">
    <property type="component" value="Unassembled WGS sequence"/>
</dbReference>
<evidence type="ECO:0000256" key="4">
    <source>
        <dbReference type="ARBA" id="ARBA00023180"/>
    </source>
</evidence>
<organism evidence="6">
    <name type="scientific">Darwinula stevensoni</name>
    <dbReference type="NCBI Taxonomy" id="69355"/>
    <lineage>
        <taxon>Eukaryota</taxon>
        <taxon>Metazoa</taxon>
        <taxon>Ecdysozoa</taxon>
        <taxon>Arthropoda</taxon>
        <taxon>Crustacea</taxon>
        <taxon>Oligostraca</taxon>
        <taxon>Ostracoda</taxon>
        <taxon>Podocopa</taxon>
        <taxon>Podocopida</taxon>
        <taxon>Darwinulocopina</taxon>
        <taxon>Darwinuloidea</taxon>
        <taxon>Darwinulidae</taxon>
        <taxon>Darwinula</taxon>
    </lineage>
</organism>
<dbReference type="InterPro" id="IPR010255">
    <property type="entry name" value="Haem_peroxidase_sf"/>
</dbReference>
<dbReference type="GO" id="GO:0006979">
    <property type="term" value="P:response to oxidative stress"/>
    <property type="evidence" value="ECO:0007669"/>
    <property type="project" value="InterPro"/>
</dbReference>
<keyword evidence="7" id="KW-1185">Reference proteome</keyword>
<keyword evidence="5" id="KW-0349">Heme</keyword>
<dbReference type="PROSITE" id="PS50292">
    <property type="entry name" value="PEROXIDASE_3"/>
    <property type="match status" value="1"/>
</dbReference>
<evidence type="ECO:0000313" key="6">
    <source>
        <dbReference type="EMBL" id="CAD7242232.1"/>
    </source>
</evidence>
<dbReference type="PRINTS" id="PR00457">
    <property type="entry name" value="ANPEROXIDASE"/>
</dbReference>
<dbReference type="GO" id="GO:0020037">
    <property type="term" value="F:heme binding"/>
    <property type="evidence" value="ECO:0007669"/>
    <property type="project" value="InterPro"/>
</dbReference>
<feature type="binding site" description="axial binding residue" evidence="5">
    <location>
        <position position="421"/>
    </location>
    <ligand>
        <name>heme b</name>
        <dbReference type="ChEBI" id="CHEBI:60344"/>
    </ligand>
    <ligandPart>
        <name>Fe</name>
        <dbReference type="ChEBI" id="CHEBI:18248"/>
    </ligandPart>
</feature>
<gene>
    <name evidence="6" type="ORF">DSTB1V02_LOCUS2203</name>
</gene>
<reference evidence="6" key="1">
    <citation type="submission" date="2020-11" db="EMBL/GenBank/DDBJ databases">
        <authorList>
            <person name="Tran Van P."/>
        </authorList>
    </citation>
    <scope>NUCLEOTIDE SEQUENCE</scope>
</reference>
<name>A0A7R8X3W4_9CRUS</name>
<keyword evidence="5" id="KW-0479">Metal-binding</keyword>
<dbReference type="SUPFAM" id="SSF48113">
    <property type="entry name" value="Heme-dependent peroxidases"/>
    <property type="match status" value="1"/>
</dbReference>
<keyword evidence="4" id="KW-0325">Glycoprotein</keyword>
<dbReference type="Gene3D" id="1.10.640.10">
    <property type="entry name" value="Haem peroxidase domain superfamily, animal type"/>
    <property type="match status" value="1"/>
</dbReference>
<accession>A0A7R8X3W4</accession>
<evidence type="ECO:0008006" key="8">
    <source>
        <dbReference type="Google" id="ProtNLM"/>
    </source>
</evidence>
<dbReference type="GO" id="GO:0046872">
    <property type="term" value="F:metal ion binding"/>
    <property type="evidence" value="ECO:0007669"/>
    <property type="project" value="UniProtKB-KW"/>
</dbReference>
<dbReference type="AlphaFoldDB" id="A0A7R8X3W4"/>
<protein>
    <recommendedName>
        <fullName evidence="8">Peroxidase</fullName>
    </recommendedName>
</protein>
<dbReference type="EMBL" id="LR899753">
    <property type="protein sequence ID" value="CAD7242232.1"/>
    <property type="molecule type" value="Genomic_DNA"/>
</dbReference>
<keyword evidence="3" id="KW-0560">Oxidoreductase</keyword>
<comment type="subcellular location">
    <subcellularLocation>
        <location evidence="1">Secreted</location>
    </subcellularLocation>
</comment>
<evidence type="ECO:0000313" key="7">
    <source>
        <dbReference type="Proteomes" id="UP000677054"/>
    </source>
</evidence>
<keyword evidence="2" id="KW-0964">Secreted</keyword>
<dbReference type="InterPro" id="IPR037120">
    <property type="entry name" value="Haem_peroxidase_sf_animal"/>
</dbReference>
<dbReference type="InterPro" id="IPR019791">
    <property type="entry name" value="Haem_peroxidase_animal"/>
</dbReference>
<keyword evidence="5" id="KW-0408">Iron</keyword>
<proteinExistence type="predicted"/>
<dbReference type="EMBL" id="CAJPEV010000236">
    <property type="protein sequence ID" value="CAG0882785.1"/>
    <property type="molecule type" value="Genomic_DNA"/>
</dbReference>
<dbReference type="GO" id="GO:0005576">
    <property type="term" value="C:extracellular region"/>
    <property type="evidence" value="ECO:0007669"/>
    <property type="project" value="UniProtKB-SubCell"/>
</dbReference>
<dbReference type="OrthoDB" id="6505174at2759"/>
<evidence type="ECO:0000256" key="2">
    <source>
        <dbReference type="ARBA" id="ARBA00022525"/>
    </source>
</evidence>
<evidence type="ECO:0000256" key="1">
    <source>
        <dbReference type="ARBA" id="ARBA00004613"/>
    </source>
</evidence>
<sequence>MESLMMAGATIERPSYYVKSTPRSREIGKMARINRLATSILEQKLDLPRREAEYLVRRQMLPWERDELARSGAPPASCSGVQPDCDSLDPKYPTYSGVCNNLAEGDDPDAIYWGSAEIYYRRVNNSNAYDDGISIPRGSGPRLSILPNPREVSSRLHGDSDRPATVATHMLMQWGQFLDHDITLSPADSAGPCCEEPIPLECLPIAIPPDDPFYSQVLVPQTCMPFHRSTPYCAGEVREQINMITAFIDGSSIYGSSEEWVMALRSFQDGKLVTNTNDPGLLPTGDQIFGDGSQNFVSGDIRLMENPGLQGHHTLFMREHNRLAEALKVVNPQWDDERLFQEARRIVGAELQNIHYGEFLPVVFGSSSHMDDYGLTVTYPSTYDSSLDPSLFNVFGASAYRQGSVPSSEVPTQPIALRFGHSLVQNEALLLSPDGEESSYFLMDNFGNATPLLENGLAAILAGLAGQDAQSFDTSFADAIRNYLFKLSTNDYGQDLVARTIQRGRDHGILGYNDYRTFCGTNRVKDWDSRPKELSPKSWSILRSLYTEPDDMDASSAAFLEEPLADDAMIGPTMGCYVAEGKAFEFLEKYDERGNPSQVDPG</sequence>
<dbReference type="Pfam" id="PF03098">
    <property type="entry name" value="An_peroxidase"/>
    <property type="match status" value="1"/>
</dbReference>
<dbReference type="PANTHER" id="PTHR11475">
    <property type="entry name" value="OXIDASE/PEROXIDASE"/>
    <property type="match status" value="1"/>
</dbReference>
<evidence type="ECO:0000256" key="3">
    <source>
        <dbReference type="ARBA" id="ARBA00022559"/>
    </source>
</evidence>
<dbReference type="PANTHER" id="PTHR11475:SF4">
    <property type="entry name" value="CHORION PEROXIDASE"/>
    <property type="match status" value="1"/>
</dbReference>
<keyword evidence="3" id="KW-0575">Peroxidase</keyword>
<dbReference type="GO" id="GO:0004601">
    <property type="term" value="F:peroxidase activity"/>
    <property type="evidence" value="ECO:0007669"/>
    <property type="project" value="UniProtKB-KW"/>
</dbReference>
<evidence type="ECO:0000256" key="5">
    <source>
        <dbReference type="PIRSR" id="PIRSR619791-2"/>
    </source>
</evidence>